<evidence type="ECO:0000259" key="1">
    <source>
        <dbReference type="Pfam" id="PF23571"/>
    </source>
</evidence>
<dbReference type="Pfam" id="PF23571">
    <property type="entry name" value="GH3_M"/>
    <property type="match status" value="1"/>
</dbReference>
<dbReference type="Gene3D" id="3.40.50.12780">
    <property type="entry name" value="N-terminal domain of ligase-like"/>
    <property type="match status" value="1"/>
</dbReference>
<dbReference type="AlphaFoldDB" id="A0A147JVK6"/>
<dbReference type="EMBL" id="LQMQ01000039">
    <property type="protein sequence ID" value="KUO40556.1"/>
    <property type="molecule type" value="Genomic_DNA"/>
</dbReference>
<accession>A0A147JVK6</accession>
<dbReference type="InterPro" id="IPR004993">
    <property type="entry name" value="GH3"/>
</dbReference>
<dbReference type="GO" id="GO:0016881">
    <property type="term" value="F:acid-amino acid ligase activity"/>
    <property type="evidence" value="ECO:0007669"/>
    <property type="project" value="TreeGrafter"/>
</dbReference>
<evidence type="ECO:0000313" key="2">
    <source>
        <dbReference type="EMBL" id="KUO40556.1"/>
    </source>
</evidence>
<dbReference type="InterPro" id="IPR042099">
    <property type="entry name" value="ANL_N_sf"/>
</dbReference>
<dbReference type="Proteomes" id="UP000074294">
    <property type="component" value="Unassembled WGS sequence"/>
</dbReference>
<evidence type="ECO:0000313" key="3">
    <source>
        <dbReference type="Proteomes" id="UP000074294"/>
    </source>
</evidence>
<dbReference type="STRING" id="1776334.APZ16_05065"/>
<organism evidence="2 3">
    <name type="scientific">Hadarchaeum yellowstonense</name>
    <dbReference type="NCBI Taxonomy" id="1776334"/>
    <lineage>
        <taxon>Archaea</taxon>
        <taxon>Methanobacteriati</taxon>
        <taxon>Candidatus Hadarchaeota</taxon>
        <taxon>Candidatus Hadarchaeia</taxon>
        <taxon>Candidatus Hadarchaeales</taxon>
        <taxon>Candidatus Hadarchaeaceae</taxon>
        <taxon>Candidatus Hadarchaeum</taxon>
    </lineage>
</organism>
<dbReference type="GO" id="GO:0005737">
    <property type="term" value="C:cytoplasm"/>
    <property type="evidence" value="ECO:0007669"/>
    <property type="project" value="TreeGrafter"/>
</dbReference>
<reference evidence="2 3" key="1">
    <citation type="journal article" date="2016" name="Nat. Microbiol.">
        <title>Genomic inference of the metabolism of cosmopolitan subsurface Archaea, Hadesarchaea.</title>
        <authorList>
            <person name="Baker B.J."/>
            <person name="Saw J.H."/>
            <person name="Lind A.E."/>
            <person name="Lazar C.S."/>
            <person name="Hinrichs K.-U."/>
            <person name="Teske A.P."/>
            <person name="Ettema T.J."/>
        </authorList>
    </citation>
    <scope>NUCLEOTIDE SEQUENCE [LARGE SCALE GENOMIC DNA]</scope>
</reference>
<gene>
    <name evidence="2" type="ORF">APZ16_05065</name>
</gene>
<feature type="domain" description="GH3 middle" evidence="1">
    <location>
        <begin position="335"/>
        <end position="398"/>
    </location>
</feature>
<protein>
    <recommendedName>
        <fullName evidence="1">GH3 middle domain-containing protein</fullName>
    </recommendedName>
</protein>
<dbReference type="InterPro" id="IPR055377">
    <property type="entry name" value="GH3_M"/>
</dbReference>
<sequence length="536" mass="62359">MGDGEELWQKYCSFLEKPFSEQLEYNIRAREEYFKKWQRTNMAAKLCPGGVNGFEGVPLTTYDDYTILRDFGEKVEQLSRTIPREKGELWWDYYLRIGKMAAPMLEGWMPEDFDFCAKTSGSSGKSKWLAYGKTFRGEWESLLSYLVMACSDKPGDTKLRKGDTYLNIVAPAPYASGYQMHPIEQLLRPIPPRSVTDNISNMRKKMWIILREIEKGARIDLAGGIASTFYMMAQYFTRPDEFFRDYYQSMNFGVTKFLLFLKYLQCRVRGKKYGKAREILPVKGIGLGGYDTHLYLDHIRDEFGVTPTTAYGCTEFGIVMYGHADRKLDLIPDLRNMYFEFLTESGEVKRIDELKKGEIYELVGTPFGTMLMRYNIEDKFKVVDFRDDGLPIFEFEGRKNEIIDIYGYFRVSQAIAVRALCEAGLKETDKWCLAKATNPREHLLFLMEREWELSEEKTAELLFNALYRVNQEFKNYVDDFGIKEPQELIKVQYLKKGAFMRYTMKKMKEGVPIGNIKPPKIASTDKSDDIELLRSV</sequence>
<dbReference type="PANTHER" id="PTHR31901:SF9">
    <property type="entry name" value="GH3 DOMAIN-CONTAINING PROTEIN"/>
    <property type="match status" value="1"/>
</dbReference>
<name>A0A147JVK6_HADYE</name>
<comment type="caution">
    <text evidence="2">The sequence shown here is derived from an EMBL/GenBank/DDBJ whole genome shotgun (WGS) entry which is preliminary data.</text>
</comment>
<dbReference type="PANTHER" id="PTHR31901">
    <property type="entry name" value="GH3 DOMAIN-CONTAINING PROTEIN"/>
    <property type="match status" value="1"/>
</dbReference>
<proteinExistence type="predicted"/>